<sequence length="118" mass="13500">MIRCGIEIESKRAKKKKKKKTVMPLRSERVRSHFGSSASSLFSSCYKGFLESAVVGIMMKLCGPFCGRFHDELGGDDDTLDDDNLTEEQRELNDKMRNRNRKQASKKKKKKKNCHAVT</sequence>
<reference evidence="2" key="1">
    <citation type="submission" date="2021-01" db="EMBL/GenBank/DDBJ databases">
        <authorList>
            <person name="Corre E."/>
            <person name="Pelletier E."/>
            <person name="Niang G."/>
            <person name="Scheremetjew M."/>
            <person name="Finn R."/>
            <person name="Kale V."/>
            <person name="Holt S."/>
            <person name="Cochrane G."/>
            <person name="Meng A."/>
            <person name="Brown T."/>
            <person name="Cohen L."/>
        </authorList>
    </citation>
    <scope>NUCLEOTIDE SEQUENCE</scope>
    <source>
        <strain evidence="2">CCCM 885</strain>
    </source>
</reference>
<dbReference type="AlphaFoldDB" id="A0A7S2QWR9"/>
<feature type="compositionally biased region" description="Acidic residues" evidence="1">
    <location>
        <begin position="76"/>
        <end position="86"/>
    </location>
</feature>
<proteinExistence type="predicted"/>
<evidence type="ECO:0000313" key="2">
    <source>
        <dbReference type="EMBL" id="CAD9654200.1"/>
    </source>
</evidence>
<feature type="compositionally biased region" description="Basic residues" evidence="1">
    <location>
        <begin position="98"/>
        <end position="118"/>
    </location>
</feature>
<gene>
    <name evidence="2" type="ORF">ASAN02232_LOCUS255</name>
</gene>
<organism evidence="2">
    <name type="scientific">Akashiwo sanguinea</name>
    <dbReference type="NCBI Taxonomy" id="143672"/>
    <lineage>
        <taxon>Eukaryota</taxon>
        <taxon>Sar</taxon>
        <taxon>Alveolata</taxon>
        <taxon>Dinophyceae</taxon>
        <taxon>Gymnodiniales</taxon>
        <taxon>Gymnodiniaceae</taxon>
        <taxon>Akashiwo</taxon>
    </lineage>
</organism>
<name>A0A7S2QWR9_9DINO</name>
<feature type="region of interest" description="Disordered" evidence="1">
    <location>
        <begin position="76"/>
        <end position="118"/>
    </location>
</feature>
<accession>A0A7S2QWR9</accession>
<dbReference type="EMBL" id="HBHG01001341">
    <property type="protein sequence ID" value="CAD9654200.1"/>
    <property type="molecule type" value="Transcribed_RNA"/>
</dbReference>
<protein>
    <submittedName>
        <fullName evidence="2">Uncharacterized protein</fullName>
    </submittedName>
</protein>
<feature type="compositionally biased region" description="Basic and acidic residues" evidence="1">
    <location>
        <begin position="87"/>
        <end position="97"/>
    </location>
</feature>
<evidence type="ECO:0000256" key="1">
    <source>
        <dbReference type="SAM" id="MobiDB-lite"/>
    </source>
</evidence>